<reference evidence="12" key="2">
    <citation type="journal article" date="2015" name="Clin. Infect. Dis.">
        <title>Astrovirus VA1/HMO-C: An Increasingly Recognized Neurotropic Pathogen in Immunocompromised Patients.</title>
        <authorList>
            <person name="Brown J.R."/>
            <person name="Morfopoulou S."/>
            <person name="Hubb J."/>
            <person name="Emmett W.A."/>
            <person name="Ip W."/>
            <person name="Shah D."/>
            <person name="Brooks T."/>
            <person name="Paine S.M."/>
            <person name="Anderson G."/>
            <person name="Virasami A."/>
            <person name="Tong C.Y."/>
            <person name="Clark D.A."/>
            <person name="Plagnol V."/>
            <person name="Jacques T.S."/>
            <person name="Qasim W."/>
            <person name="Hubank M."/>
            <person name="Breuer J."/>
        </authorList>
    </citation>
    <scope>NUCLEOTIDE SEQUENCE</scope>
    <source>
        <strain evidence="12">HMO-CLondon2</strain>
    </source>
</reference>
<evidence type="ECO:0000256" key="9">
    <source>
        <dbReference type="ARBA" id="ARBA00045703"/>
    </source>
</evidence>
<dbReference type="Pfam" id="PF03115">
    <property type="entry name" value="Astro_capsid_N"/>
    <property type="match status" value="1"/>
</dbReference>
<keyword evidence="6" id="KW-1164">Virus endocytosis by host</keyword>
<proteinExistence type="predicted"/>
<comment type="function">
    <text evidence="9">The capsid polyprotein VP90 self-assembles and undergoes a proteolytic cleavage by host caspases to yield the immature VP70 virion.</text>
</comment>
<evidence type="ECO:0000256" key="10">
    <source>
        <dbReference type="SAM" id="MobiDB-lite"/>
    </source>
</evidence>
<protein>
    <submittedName>
        <fullName evidence="12">Capsid protein</fullName>
    </submittedName>
</protein>
<evidence type="ECO:0000256" key="6">
    <source>
        <dbReference type="ARBA" id="ARBA00022890"/>
    </source>
</evidence>
<keyword evidence="8" id="KW-1160">Virus entry into host cell</keyword>
<dbReference type="EMBL" id="KJ920197">
    <property type="protein sequence ID" value="AJE59412.1"/>
    <property type="molecule type" value="Genomic_RNA"/>
</dbReference>
<sequence>MAGKQPQQALPKAAAKQIAKEVVKQEKKEPVVRKKRQFYPNPKFNSRFNKKFVKKQLDKNLKKQGFEGPKPRFAVTVSATIGKVGPNKSQGPELQISTFMHPSLMKEPNDGTNFGPLQSAAAQWGLWRLKNLSVTFTPLVGPSAVTGSVFRISLNMAQSPGATSWGGLGARKHKDVAVGKQFTWKLQKGDLTGPRETWWLTDTNEEGAQSCGPLLEIHGLGETTSTYKDAAWAGDLFIVEVRGRWEFANYNSKPALGMLERVTETTNASIEVANGNMIMTVPQNSQLARHMSERFERTTNASTVGETIWQIVDEGAGLVANVAPPPFTWLIKGGWWFVKKLLGRSANTDVQYLVYASLADAQNNRPVEAQNYTKVTRQTTLSSTQINAPNTGPNTTTGSIGNNNQQWPIPPTGVPVGDFYVCGRMTTLHMGGQSGIQATTLVNGMIYRTDHPEPSTSPVSNWEFTVLENNTIVGAGMGCVWFQKSEALVWTLDGQKLSGWNTLDGVGTTQLTVAWRQHNRTIYGWANVVAWNSEEWHTNAEQPHQPILRLTYWLVKINVLSEPEDFDVVQKSPLAYLEDYTTAQSKSAIQKLNFQTFQKPEGGGTLRAQYSTTPRQGDFAVIWQIGRHNFDMSTGKGTPVESLSDYVMPQQKDALIGMWYRALTSVGPRSDVLTLHFHLPTVEKDLVEQIIDQIQHRYRLTPLDSDSDSSSSDSDFEPEDRFEKLKIYEGLKSSGLSHHVSDGAAIAVKKKLRRGHAE</sequence>
<dbReference type="GO" id="GO:0039617">
    <property type="term" value="C:T=3 icosahedral viral capsid"/>
    <property type="evidence" value="ECO:0007669"/>
    <property type="project" value="UniProtKB-KW"/>
</dbReference>
<comment type="subcellular location">
    <subcellularLocation>
        <location evidence="1">Virion</location>
    </subcellularLocation>
</comment>
<reference evidence="12" key="1">
    <citation type="submission" date="2014-05" db="EMBL/GenBank/DDBJ databases">
        <authorList>
            <person name="Lockwood J.R."/>
            <person name="Morfopoulou S."/>
            <person name="Plagnol V."/>
            <person name="Brooks T."/>
            <person name="Hubank M."/>
            <person name="Breuer J."/>
        </authorList>
    </citation>
    <scope>NUCLEOTIDE SEQUENCE</scope>
    <source>
        <strain evidence="12">HMO-CLondon2</strain>
    </source>
</reference>
<evidence type="ECO:0000256" key="2">
    <source>
        <dbReference type="ARBA" id="ARBA00022561"/>
    </source>
</evidence>
<name>A0A0B5E8C6_9VIRU</name>
<keyword evidence="5" id="KW-0946">Virion</keyword>
<evidence type="ECO:0000259" key="11">
    <source>
        <dbReference type="Pfam" id="PF03115"/>
    </source>
</evidence>
<organism evidence="12">
    <name type="scientific">Astrovirus VA1/HMO-C</name>
    <dbReference type="NCBI Taxonomy" id="1602211"/>
    <lineage>
        <taxon>Viruses</taxon>
        <taxon>Riboviria</taxon>
        <taxon>Orthornavirae</taxon>
        <taxon>Pisuviricota</taxon>
        <taxon>Stelpaviricetes</taxon>
        <taxon>Stellavirales</taxon>
        <taxon>Astroviridae</taxon>
        <taxon>Mamastrovirus</taxon>
    </lineage>
</organism>
<evidence type="ECO:0000256" key="7">
    <source>
        <dbReference type="ARBA" id="ARBA00023060"/>
    </source>
</evidence>
<dbReference type="InterPro" id="IPR029053">
    <property type="entry name" value="Viral_coat"/>
</dbReference>
<evidence type="ECO:0000256" key="4">
    <source>
        <dbReference type="ARBA" id="ARBA00022595"/>
    </source>
</evidence>
<evidence type="ECO:0000256" key="3">
    <source>
        <dbReference type="ARBA" id="ARBA00022570"/>
    </source>
</evidence>
<feature type="compositionally biased region" description="Basic and acidic residues" evidence="10">
    <location>
        <begin position="21"/>
        <end position="32"/>
    </location>
</feature>
<feature type="domain" description="Astrovirus capsid protein inner core" evidence="11">
    <location>
        <begin position="11"/>
        <end position="250"/>
    </location>
</feature>
<keyword evidence="2" id="KW-0167">Capsid protein</keyword>
<dbReference type="GO" id="GO:0075512">
    <property type="term" value="P:clathrin-dependent endocytosis of virus by host cell"/>
    <property type="evidence" value="ECO:0007669"/>
    <property type="project" value="UniProtKB-KW"/>
</dbReference>
<keyword evidence="4" id="KW-1162">Viral penetration into host cytoplasm</keyword>
<dbReference type="Gene3D" id="2.60.120.20">
    <property type="match status" value="1"/>
</dbReference>
<feature type="region of interest" description="Disordered" evidence="10">
    <location>
        <begin position="21"/>
        <end position="43"/>
    </location>
</feature>
<evidence type="ECO:0000256" key="5">
    <source>
        <dbReference type="ARBA" id="ARBA00022844"/>
    </source>
</evidence>
<evidence type="ECO:0000256" key="1">
    <source>
        <dbReference type="ARBA" id="ARBA00004328"/>
    </source>
</evidence>
<keyword evidence="3" id="KW-1165">Clathrin-mediated endocytosis of virus by host</keyword>
<keyword evidence="7" id="KW-1142">T=3 icosahedral capsid protein</keyword>
<accession>A0A0B5E8C6</accession>
<evidence type="ECO:0000313" key="12">
    <source>
        <dbReference type="EMBL" id="AJE59412.1"/>
    </source>
</evidence>
<dbReference type="InterPro" id="IPR004337">
    <property type="entry name" value="Astro_capsid_N"/>
</dbReference>
<evidence type="ECO:0000256" key="8">
    <source>
        <dbReference type="ARBA" id="ARBA00023296"/>
    </source>
</evidence>